<name>A0ABM9NZI7_9FLAO</name>
<dbReference type="Proteomes" id="UP001497416">
    <property type="component" value="Unassembled WGS sequence"/>
</dbReference>
<gene>
    <name evidence="3" type="ORF">T190607A01A_20393</name>
</gene>
<feature type="transmembrane region" description="Helical" evidence="1">
    <location>
        <begin position="99"/>
        <end position="124"/>
    </location>
</feature>
<evidence type="ECO:0000313" key="4">
    <source>
        <dbReference type="Proteomes" id="UP001497416"/>
    </source>
</evidence>
<evidence type="ECO:0000256" key="1">
    <source>
        <dbReference type="SAM" id="Phobius"/>
    </source>
</evidence>
<feature type="transmembrane region" description="Helical" evidence="1">
    <location>
        <begin position="20"/>
        <end position="38"/>
    </location>
</feature>
<feature type="transmembrane region" description="Helical" evidence="1">
    <location>
        <begin position="434"/>
        <end position="454"/>
    </location>
</feature>
<feature type="transmembrane region" description="Helical" evidence="1">
    <location>
        <begin position="315"/>
        <end position="337"/>
    </location>
</feature>
<feature type="domain" description="Peptidase M1 membrane alanine aminopeptidase" evidence="2">
    <location>
        <begin position="866"/>
        <end position="1048"/>
    </location>
</feature>
<dbReference type="EMBL" id="CAXIXY010000004">
    <property type="protein sequence ID" value="CAL2084964.1"/>
    <property type="molecule type" value="Genomic_DNA"/>
</dbReference>
<dbReference type="Pfam" id="PF01433">
    <property type="entry name" value="Peptidase_M1"/>
    <property type="match status" value="1"/>
</dbReference>
<keyword evidence="1" id="KW-1133">Transmembrane helix</keyword>
<keyword evidence="1" id="KW-0812">Transmembrane</keyword>
<protein>
    <submittedName>
        <fullName evidence="3">ABC-2 type transport system permease protein</fullName>
    </submittedName>
</protein>
<feature type="transmembrane region" description="Helical" evidence="1">
    <location>
        <begin position="173"/>
        <end position="193"/>
    </location>
</feature>
<sequence>MWYEIFKFELKYRVKRPETYVFFVFLLLFSIVGVDFIFQGVDLGIMKKNAPLVISKTMGAITGIFMILVSMIMGVPILRDYQYNTESILFVNPISKRDYLLGRFSGSFVILLFIFSAVLFGMMIGSQMPWHKTSEMLAFNPWTYIQTFIVIVLPTLFFGACTFFVTGMLSKKLMVVYTQGIILFVIFLLTKAITNEYLQGIFDPFSLTTLTQYSKDWINAERNSMSIAFNGILLHNKVFWSSLGILVAIYGYRKFSFSQLVRKTKRKQKKREIHSSKSAVTTIIPSISLQFSLKSRLIQLKELTKFYTLSILKETAFWAIVICGIIIILINSISLGTVYDVDSYPATHFIMAELQEMSMYFFIIILLFYSGEIIWKERTIKQHVLSDATPIHNLITLVSKLLALNAIYVVLMLSLICTGILFQISQGYYQLDLHVYFTGFFIEMLPYLFLYTVVTFFFQITSKNKFIGIFLTLLFFIGNIASEYFGFNHSLYKYGGKTLGIYSEMNGYGHFLKPYLWIKTYWIVFAGLLLILSSLIMNRGTEISLWKRIKNMKSEMTKSIQILLISLATLFILIGSYIFYKTNILNEYWTNEEEQTFRASYEKELKQFEYKPQPKIIDVTLNLELYPETRSYEVDGSYTLKNTSSETISEIHIQKRIASHLQLKNVKFDRDVVINSKYQNYNYTIYQLQKPLNVGDSIQMKFTQTYYPKGFEEDGSKGDVIYNGTFFNNNIFPTLGYNNKYELSDDDIRTSYDLPKRQREAEISDINELVNARTGSDSDGILLDITIGTSNAQTAVTSGKLINRWKANNRNYFHYSYESQIINFFPIVSAEYEIKKDVWKSNNTKVDLEIYHHQNHTYNTGRMLHGMKASLDYFSSNFSPYQYEQLRIMEFPRYADFAQSLPNVIPFSEAMGFVLDIDDEQDVDMVFYITAHEIAHQWFGMQIEAANVKGQNFVLETLAQYGAIMVLQQEFSEKKVHQFLELQKERYLKESRKAIDEPSLALVENEDYVYYYKGVIAMYELQKLIGEEQVNKALQQFIEDWRSYSGEIKSTTNRYATSKDLISYFKLYSPLDKHEQISKLFESKDKID</sequence>
<keyword evidence="4" id="KW-1185">Reference proteome</keyword>
<feature type="transmembrane region" description="Helical" evidence="1">
    <location>
        <begin position="144"/>
        <end position="166"/>
    </location>
</feature>
<dbReference type="RefSeq" id="WP_348711868.1">
    <property type="nucleotide sequence ID" value="NZ_CAXIXY010000004.1"/>
</dbReference>
<feature type="transmembrane region" description="Helical" evidence="1">
    <location>
        <begin position="58"/>
        <end position="78"/>
    </location>
</feature>
<feature type="transmembrane region" description="Helical" evidence="1">
    <location>
        <begin position="520"/>
        <end position="538"/>
    </location>
</feature>
<feature type="transmembrane region" description="Helical" evidence="1">
    <location>
        <begin position="559"/>
        <end position="580"/>
    </location>
</feature>
<dbReference type="SUPFAM" id="SSF55486">
    <property type="entry name" value="Metalloproteases ('zincins'), catalytic domain"/>
    <property type="match status" value="1"/>
</dbReference>
<feature type="transmembrane region" description="Helical" evidence="1">
    <location>
        <begin position="238"/>
        <end position="261"/>
    </location>
</feature>
<evidence type="ECO:0000259" key="2">
    <source>
        <dbReference type="Pfam" id="PF01433"/>
    </source>
</evidence>
<organism evidence="3 4">
    <name type="scientific">Tenacibaculum platacis</name>
    <dbReference type="NCBI Taxonomy" id="3137852"/>
    <lineage>
        <taxon>Bacteria</taxon>
        <taxon>Pseudomonadati</taxon>
        <taxon>Bacteroidota</taxon>
        <taxon>Flavobacteriia</taxon>
        <taxon>Flavobacteriales</taxon>
        <taxon>Flavobacteriaceae</taxon>
        <taxon>Tenacibaculum</taxon>
    </lineage>
</organism>
<dbReference type="Gene3D" id="1.10.390.10">
    <property type="entry name" value="Neutral Protease Domain 2"/>
    <property type="match status" value="1"/>
</dbReference>
<accession>A0ABM9NZI7</accession>
<dbReference type="InterPro" id="IPR014782">
    <property type="entry name" value="Peptidase_M1_dom"/>
</dbReference>
<feature type="transmembrane region" description="Helical" evidence="1">
    <location>
        <begin position="357"/>
        <end position="375"/>
    </location>
</feature>
<dbReference type="InterPro" id="IPR027268">
    <property type="entry name" value="Peptidase_M4/M1_CTD_sf"/>
</dbReference>
<reference evidence="3 4" key="1">
    <citation type="submission" date="2024-05" db="EMBL/GenBank/DDBJ databases">
        <authorList>
            <person name="Duchaud E."/>
        </authorList>
    </citation>
    <scope>NUCLEOTIDE SEQUENCE [LARGE SCALE GENOMIC DNA]</scope>
    <source>
        <strain evidence="3">Ena-SAMPLE-TAB-13-05-2024-13:56:06:370-140302</strain>
    </source>
</reference>
<feature type="transmembrane region" description="Helical" evidence="1">
    <location>
        <begin position="466"/>
        <end position="487"/>
    </location>
</feature>
<evidence type="ECO:0000313" key="3">
    <source>
        <dbReference type="EMBL" id="CAL2084964.1"/>
    </source>
</evidence>
<keyword evidence="1" id="KW-0472">Membrane</keyword>
<feature type="transmembrane region" description="Helical" evidence="1">
    <location>
        <begin position="401"/>
        <end position="422"/>
    </location>
</feature>
<comment type="caution">
    <text evidence="3">The sequence shown here is derived from an EMBL/GenBank/DDBJ whole genome shotgun (WGS) entry which is preliminary data.</text>
</comment>
<proteinExistence type="predicted"/>